<proteinExistence type="predicted"/>
<dbReference type="EMBL" id="LSEF01000037">
    <property type="protein sequence ID" value="OAF17966.1"/>
    <property type="molecule type" value="Genomic_DNA"/>
</dbReference>
<sequence length="67" mass="7025">MSSGPLEWCIDIAITVAICIGIFLGLRAHSHAPDHKSEQAPAARTTCFQRSAASIGIGAFPLGRHPA</sequence>
<dbReference type="AlphaFoldDB" id="A0A176ZDW0"/>
<evidence type="ECO:0000313" key="3">
    <source>
        <dbReference type="Proteomes" id="UP000077173"/>
    </source>
</evidence>
<evidence type="ECO:0000313" key="2">
    <source>
        <dbReference type="EMBL" id="OAF17966.1"/>
    </source>
</evidence>
<accession>A0A176ZDW0</accession>
<protein>
    <submittedName>
        <fullName evidence="2">Uncharacterized protein</fullName>
    </submittedName>
</protein>
<keyword evidence="3" id="KW-1185">Reference proteome</keyword>
<keyword evidence="1" id="KW-0472">Membrane</keyword>
<keyword evidence="1" id="KW-0812">Transmembrane</keyword>
<name>A0A176ZDW0_9BRAD</name>
<dbReference type="Proteomes" id="UP000077173">
    <property type="component" value="Unassembled WGS sequence"/>
</dbReference>
<comment type="caution">
    <text evidence="2">The sequence shown here is derived from an EMBL/GenBank/DDBJ whole genome shotgun (WGS) entry which is preliminary data.</text>
</comment>
<evidence type="ECO:0000256" key="1">
    <source>
        <dbReference type="SAM" id="Phobius"/>
    </source>
</evidence>
<reference evidence="2 3" key="1">
    <citation type="submission" date="2016-02" db="EMBL/GenBank/DDBJ databases">
        <title>Draft genome sequence of the strain BR 10247T Bradyrhizobium neotropicale isolated from nodules of Centrolobium paraense.</title>
        <authorList>
            <person name="Simoes-Araujo J.L."/>
            <person name="Barauna A.C."/>
            <person name="Silva K."/>
            <person name="Zilli J.E."/>
        </authorList>
    </citation>
    <scope>NUCLEOTIDE SEQUENCE [LARGE SCALE GENOMIC DNA]</scope>
    <source>
        <strain evidence="2 3">BR 10247</strain>
    </source>
</reference>
<feature type="transmembrane region" description="Helical" evidence="1">
    <location>
        <begin position="6"/>
        <end position="26"/>
    </location>
</feature>
<gene>
    <name evidence="2" type="ORF">AXW67_05440</name>
</gene>
<keyword evidence="1" id="KW-1133">Transmembrane helix</keyword>
<organism evidence="2 3">
    <name type="scientific">Bradyrhizobium neotropicale</name>
    <dbReference type="NCBI Taxonomy" id="1497615"/>
    <lineage>
        <taxon>Bacteria</taxon>
        <taxon>Pseudomonadati</taxon>
        <taxon>Pseudomonadota</taxon>
        <taxon>Alphaproteobacteria</taxon>
        <taxon>Hyphomicrobiales</taxon>
        <taxon>Nitrobacteraceae</taxon>
        <taxon>Bradyrhizobium</taxon>
    </lineage>
</organism>
<dbReference type="GeneID" id="32587293"/>